<keyword evidence="4" id="KW-0804">Transcription</keyword>
<evidence type="ECO:0000256" key="3">
    <source>
        <dbReference type="ARBA" id="ARBA00023125"/>
    </source>
</evidence>
<dbReference type="PANTHER" id="PTHR31541:SF25">
    <property type="entry name" value="GAMMA-GLIADIN B"/>
    <property type="match status" value="1"/>
</dbReference>
<dbReference type="InterPro" id="IPR005508">
    <property type="entry name" value="At2g31720-like"/>
</dbReference>
<evidence type="ECO:0000256" key="5">
    <source>
        <dbReference type="ARBA" id="ARBA00023242"/>
    </source>
</evidence>
<evidence type="ECO:0000313" key="7">
    <source>
        <dbReference type="Proteomes" id="UP001443914"/>
    </source>
</evidence>
<name>A0AAW1H3Q1_SAPOF</name>
<dbReference type="InterPro" id="IPR003340">
    <property type="entry name" value="B3_DNA-bd"/>
</dbReference>
<evidence type="ECO:0000313" key="6">
    <source>
        <dbReference type="EMBL" id="KAK9669774.1"/>
    </source>
</evidence>
<reference evidence="6" key="1">
    <citation type="submission" date="2024-03" db="EMBL/GenBank/DDBJ databases">
        <title>WGS assembly of Saponaria officinalis var. Norfolk2.</title>
        <authorList>
            <person name="Jenkins J."/>
            <person name="Shu S."/>
            <person name="Grimwood J."/>
            <person name="Barry K."/>
            <person name="Goodstein D."/>
            <person name="Schmutz J."/>
            <person name="Leebens-Mack J."/>
            <person name="Osbourn A."/>
        </authorList>
    </citation>
    <scope>NUCLEOTIDE SEQUENCE [LARGE SCALE GENOMIC DNA]</scope>
    <source>
        <strain evidence="6">JIC</strain>
    </source>
</reference>
<evidence type="ECO:0000256" key="4">
    <source>
        <dbReference type="ARBA" id="ARBA00023163"/>
    </source>
</evidence>
<keyword evidence="7" id="KW-1185">Reference proteome</keyword>
<dbReference type="Proteomes" id="UP001443914">
    <property type="component" value="Unassembled WGS sequence"/>
</dbReference>
<dbReference type="AlphaFoldDB" id="A0AAW1H3Q1"/>
<dbReference type="SUPFAM" id="SSF101936">
    <property type="entry name" value="DNA-binding pseudobarrel domain"/>
    <property type="match status" value="1"/>
</dbReference>
<dbReference type="Gene3D" id="2.40.330.10">
    <property type="entry name" value="DNA-binding pseudobarrel domain"/>
    <property type="match status" value="1"/>
</dbReference>
<keyword evidence="5" id="KW-0539">Nucleus</keyword>
<evidence type="ECO:0000256" key="2">
    <source>
        <dbReference type="ARBA" id="ARBA00023015"/>
    </source>
</evidence>
<protein>
    <recommendedName>
        <fullName evidence="8">TF-B3 domain-containing protein</fullName>
    </recommendedName>
</protein>
<dbReference type="PANTHER" id="PTHR31541">
    <property type="entry name" value="B3 DOMAIN PLANT PROTEIN-RELATED"/>
    <property type="match status" value="1"/>
</dbReference>
<evidence type="ECO:0000256" key="1">
    <source>
        <dbReference type="ARBA" id="ARBA00004123"/>
    </source>
</evidence>
<dbReference type="EMBL" id="JBDFQZ010000013">
    <property type="protein sequence ID" value="KAK9669774.1"/>
    <property type="molecule type" value="Genomic_DNA"/>
</dbReference>
<comment type="subcellular location">
    <subcellularLocation>
        <location evidence="1">Nucleus</location>
    </subcellularLocation>
</comment>
<dbReference type="CDD" id="cd10017">
    <property type="entry name" value="B3_DNA"/>
    <property type="match status" value="1"/>
</dbReference>
<organism evidence="6 7">
    <name type="scientific">Saponaria officinalis</name>
    <name type="common">Common soapwort</name>
    <name type="synonym">Lychnis saponaria</name>
    <dbReference type="NCBI Taxonomy" id="3572"/>
    <lineage>
        <taxon>Eukaryota</taxon>
        <taxon>Viridiplantae</taxon>
        <taxon>Streptophyta</taxon>
        <taxon>Embryophyta</taxon>
        <taxon>Tracheophyta</taxon>
        <taxon>Spermatophyta</taxon>
        <taxon>Magnoliopsida</taxon>
        <taxon>eudicotyledons</taxon>
        <taxon>Gunneridae</taxon>
        <taxon>Pentapetalae</taxon>
        <taxon>Caryophyllales</taxon>
        <taxon>Caryophyllaceae</taxon>
        <taxon>Caryophylleae</taxon>
        <taxon>Saponaria</taxon>
    </lineage>
</organism>
<gene>
    <name evidence="6" type="ORF">RND81_13G153700</name>
</gene>
<sequence length="246" mass="29159">MAPVVRGKRKIESKFKERVVKLSYKVVLEKHHRVNKKKGQQHHNKLIHISEFRFPMTKSNLKSILSLPPKKRFYNRKTLPLIQLPSCDALELIPDYVKTNPEFKDMTDANLIIQKPLDYCDVCKHQDRLSIPCGKILKEFLSESEKNWLKREIPDKKLSKTQIWVKVIGPRTGEVYDMAISRWKYNTSGFRYALKGNWYKFSRENELDLHDFVQIVSFRCKNQLCFAILKLKMDMDMDVNMDILRV</sequence>
<keyword evidence="2" id="KW-0805">Transcription regulation</keyword>
<comment type="caution">
    <text evidence="6">The sequence shown here is derived from an EMBL/GenBank/DDBJ whole genome shotgun (WGS) entry which is preliminary data.</text>
</comment>
<dbReference type="GO" id="GO:0003677">
    <property type="term" value="F:DNA binding"/>
    <property type="evidence" value="ECO:0007669"/>
    <property type="project" value="UniProtKB-KW"/>
</dbReference>
<proteinExistence type="predicted"/>
<keyword evidence="3" id="KW-0238">DNA-binding</keyword>
<accession>A0AAW1H3Q1</accession>
<dbReference type="GO" id="GO:0005634">
    <property type="term" value="C:nucleus"/>
    <property type="evidence" value="ECO:0007669"/>
    <property type="project" value="UniProtKB-SubCell"/>
</dbReference>
<dbReference type="InterPro" id="IPR015300">
    <property type="entry name" value="DNA-bd_pseudobarrel_sf"/>
</dbReference>
<dbReference type="Pfam" id="PF03754">
    <property type="entry name" value="At2g31720-like"/>
    <property type="match status" value="1"/>
</dbReference>
<evidence type="ECO:0008006" key="8">
    <source>
        <dbReference type="Google" id="ProtNLM"/>
    </source>
</evidence>